<dbReference type="SMART" id="SM00849">
    <property type="entry name" value="Lactamase_B"/>
    <property type="match status" value="1"/>
</dbReference>
<keyword evidence="3" id="KW-0479">Metal-binding</keyword>
<keyword evidence="8" id="KW-1185">Reference proteome</keyword>
<accession>A0ABP3FYP0</accession>
<evidence type="ECO:0000256" key="2">
    <source>
        <dbReference type="ARBA" id="ARBA00007749"/>
    </source>
</evidence>
<organism evidence="7 8">
    <name type="scientific">Bacillus carboniphilus</name>
    <dbReference type="NCBI Taxonomy" id="86663"/>
    <lineage>
        <taxon>Bacteria</taxon>
        <taxon>Bacillati</taxon>
        <taxon>Bacillota</taxon>
        <taxon>Bacilli</taxon>
        <taxon>Bacillales</taxon>
        <taxon>Bacillaceae</taxon>
        <taxon>Bacillus</taxon>
    </lineage>
</organism>
<feature type="domain" description="Metallo-beta-lactamase" evidence="6">
    <location>
        <begin position="39"/>
        <end position="264"/>
    </location>
</feature>
<dbReference type="PANTHER" id="PTHR42978">
    <property type="entry name" value="QUORUM-QUENCHING LACTONASE YTNP-RELATED-RELATED"/>
    <property type="match status" value="1"/>
</dbReference>
<dbReference type="PANTHER" id="PTHR42978:SF2">
    <property type="entry name" value="102 KBASES UNSTABLE REGION: FROM 1 TO 119443"/>
    <property type="match status" value="1"/>
</dbReference>
<dbReference type="InterPro" id="IPR001279">
    <property type="entry name" value="Metallo-B-lactamas"/>
</dbReference>
<comment type="similarity">
    <text evidence="2">Belongs to the metallo-beta-lactamase superfamily.</text>
</comment>
<evidence type="ECO:0000256" key="5">
    <source>
        <dbReference type="ARBA" id="ARBA00022833"/>
    </source>
</evidence>
<evidence type="ECO:0000256" key="1">
    <source>
        <dbReference type="ARBA" id="ARBA00001947"/>
    </source>
</evidence>
<dbReference type="Gene3D" id="3.60.15.10">
    <property type="entry name" value="Ribonuclease Z/Hydroxyacylglutathione hydrolase-like"/>
    <property type="match status" value="1"/>
</dbReference>
<protein>
    <submittedName>
        <fullName evidence="7">MBL fold metallo-hydrolase</fullName>
    </submittedName>
</protein>
<keyword evidence="4" id="KW-0378">Hydrolase</keyword>
<dbReference type="InterPro" id="IPR036866">
    <property type="entry name" value="RibonucZ/Hydroxyglut_hydro"/>
</dbReference>
<comment type="cofactor">
    <cofactor evidence="1">
        <name>Zn(2+)</name>
        <dbReference type="ChEBI" id="CHEBI:29105"/>
    </cofactor>
</comment>
<dbReference type="Proteomes" id="UP001500782">
    <property type="component" value="Unassembled WGS sequence"/>
</dbReference>
<keyword evidence="5" id="KW-0862">Zinc</keyword>
<evidence type="ECO:0000256" key="4">
    <source>
        <dbReference type="ARBA" id="ARBA00022801"/>
    </source>
</evidence>
<dbReference type="Pfam" id="PF00753">
    <property type="entry name" value="Lactamase_B"/>
    <property type="match status" value="1"/>
</dbReference>
<gene>
    <name evidence="7" type="ORF">GCM10008967_19870</name>
</gene>
<dbReference type="SUPFAM" id="SSF56281">
    <property type="entry name" value="Metallo-hydrolase/oxidoreductase"/>
    <property type="match status" value="1"/>
</dbReference>
<name>A0ABP3FYP0_9BACI</name>
<evidence type="ECO:0000256" key="3">
    <source>
        <dbReference type="ARBA" id="ARBA00022723"/>
    </source>
</evidence>
<evidence type="ECO:0000313" key="8">
    <source>
        <dbReference type="Proteomes" id="UP001500782"/>
    </source>
</evidence>
<evidence type="ECO:0000313" key="7">
    <source>
        <dbReference type="EMBL" id="GAA0329400.1"/>
    </source>
</evidence>
<dbReference type="InterPro" id="IPR051013">
    <property type="entry name" value="MBL_superfamily_lactonases"/>
</dbReference>
<dbReference type="RefSeq" id="WP_343798683.1">
    <property type="nucleotide sequence ID" value="NZ_BAAADJ010000021.1"/>
</dbReference>
<dbReference type="EMBL" id="BAAADJ010000021">
    <property type="protein sequence ID" value="GAA0329400.1"/>
    <property type="molecule type" value="Genomic_DNA"/>
</dbReference>
<proteinExistence type="inferred from homology"/>
<evidence type="ECO:0000259" key="6">
    <source>
        <dbReference type="SMART" id="SM00849"/>
    </source>
</evidence>
<reference evidence="8" key="1">
    <citation type="journal article" date="2019" name="Int. J. Syst. Evol. Microbiol.">
        <title>The Global Catalogue of Microorganisms (GCM) 10K type strain sequencing project: providing services to taxonomists for standard genome sequencing and annotation.</title>
        <authorList>
            <consortium name="The Broad Institute Genomics Platform"/>
            <consortium name="The Broad Institute Genome Sequencing Center for Infectious Disease"/>
            <person name="Wu L."/>
            <person name="Ma J."/>
        </authorList>
    </citation>
    <scope>NUCLEOTIDE SEQUENCE [LARGE SCALE GENOMIC DNA]</scope>
    <source>
        <strain evidence="8">JCM 9731</strain>
    </source>
</reference>
<sequence length="281" mass="32705">MPIGTNRYIHSLQVYKTGECYQRGKLADQMNSWKKTAFPSLIFTFEHPTEGTILFDTGYDSTFFDVTDPFPYTLYRLLTPVKLENSFSFETDLPAVNAVFLSHFHADHVGGYHRFSNKVTFCSKWEWTELHGKKGVSAVKKAFIPELIPKDTNFTFIEDRNHVRLPEELYPFTEGYDLFGDSLMFAVHLPGHTNHQYGLFLKLRKKWVLLCADASWSFSSIQHQALPHPIAKLVIEGWSAYKNTFNKLHKLTNNNQELLIFPSHCEQSYQRYKEALYELDK</sequence>
<comment type="caution">
    <text evidence="7">The sequence shown here is derived from an EMBL/GenBank/DDBJ whole genome shotgun (WGS) entry which is preliminary data.</text>
</comment>